<dbReference type="Gene3D" id="3.90.1150.10">
    <property type="entry name" value="Aspartate Aminotransferase, domain 1"/>
    <property type="match status" value="1"/>
</dbReference>
<evidence type="ECO:0000313" key="13">
    <source>
        <dbReference type="Proteomes" id="UP001226762"/>
    </source>
</evidence>
<dbReference type="InterPro" id="IPR015421">
    <property type="entry name" value="PyrdxlP-dep_Trfase_major"/>
</dbReference>
<dbReference type="PIRSF" id="PIRSF005572">
    <property type="entry name" value="NifS"/>
    <property type="match status" value="1"/>
</dbReference>
<feature type="domain" description="Aminotransferase class V" evidence="11">
    <location>
        <begin position="4"/>
        <end position="81"/>
    </location>
</feature>
<dbReference type="EMBL" id="JANHAX010000001">
    <property type="protein sequence ID" value="MDQ2088659.1"/>
    <property type="molecule type" value="Genomic_DNA"/>
</dbReference>
<evidence type="ECO:0000259" key="11">
    <source>
        <dbReference type="Pfam" id="PF00266"/>
    </source>
</evidence>
<feature type="domain" description="Aminotransferase class V" evidence="11">
    <location>
        <begin position="134"/>
        <end position="331"/>
    </location>
</feature>
<comment type="catalytic activity">
    <reaction evidence="10">
        <text>(sulfur carrier)-H + L-cysteine = (sulfur carrier)-SH + L-alanine</text>
        <dbReference type="Rhea" id="RHEA:43892"/>
        <dbReference type="Rhea" id="RHEA-COMP:14737"/>
        <dbReference type="Rhea" id="RHEA-COMP:14739"/>
        <dbReference type="ChEBI" id="CHEBI:29917"/>
        <dbReference type="ChEBI" id="CHEBI:35235"/>
        <dbReference type="ChEBI" id="CHEBI:57972"/>
        <dbReference type="ChEBI" id="CHEBI:64428"/>
        <dbReference type="EC" id="2.8.1.7"/>
    </reaction>
</comment>
<dbReference type="SUPFAM" id="SSF53383">
    <property type="entry name" value="PLP-dependent transferases"/>
    <property type="match status" value="1"/>
</dbReference>
<organism evidence="12 13">
    <name type="scientific">Marimonas arenosa</name>
    <dbReference type="NCBI Taxonomy" id="1795305"/>
    <lineage>
        <taxon>Bacteria</taxon>
        <taxon>Pseudomonadati</taxon>
        <taxon>Pseudomonadota</taxon>
        <taxon>Alphaproteobacteria</taxon>
        <taxon>Rhodobacterales</taxon>
        <taxon>Paracoccaceae</taxon>
        <taxon>Marimonas</taxon>
    </lineage>
</organism>
<dbReference type="PANTHER" id="PTHR11601">
    <property type="entry name" value="CYSTEINE DESULFURYLASE FAMILY MEMBER"/>
    <property type="match status" value="1"/>
</dbReference>
<dbReference type="PANTHER" id="PTHR11601:SF34">
    <property type="entry name" value="CYSTEINE DESULFURASE"/>
    <property type="match status" value="1"/>
</dbReference>
<accession>A0AAE3W9F7</accession>
<name>A0AAE3W9F7_9RHOB</name>
<dbReference type="InterPro" id="IPR000192">
    <property type="entry name" value="Aminotrans_V_dom"/>
</dbReference>
<dbReference type="Pfam" id="PF00266">
    <property type="entry name" value="Aminotran_5"/>
    <property type="match status" value="2"/>
</dbReference>
<sequence length="347" mass="35792">MGRVYLDHNATAPLRPEARAAMIAAMDVVGNPSSVHAEGRAAKALVEAAREQVARALGGEGAEIVFTSSATEAAALALRGRGLHGAAVEHDAVAAWVDDSLPVDANGFVTIAAPDSSTLQLANSETGVLQTLPEALAVSDMTQAFGKVPVDFLASGALMGVVSAHKLGGPKGVGALVLRRGLDLDPVLKGGGQEMGRRAGTENVIGIAGFGAAAEAAVRDVAEGRWTETEEFRNILESSIAALAKETIFVGKSVPRLPNTSCFAVPGWKGETQVMQMDLAGVAISAGSACSSGKVRPSRVLTAMGYDEATAKSAIRVSLGLETTKQEVERFAEAWGAAYKRFRAKAA</sequence>
<evidence type="ECO:0000256" key="7">
    <source>
        <dbReference type="ARBA" id="ARBA00022898"/>
    </source>
</evidence>
<keyword evidence="6" id="KW-0479">Metal-binding</keyword>
<keyword evidence="9" id="KW-0411">Iron-sulfur</keyword>
<protein>
    <recommendedName>
        <fullName evidence="4">Cysteine desulfurase</fullName>
    </recommendedName>
</protein>
<dbReference type="InterPro" id="IPR015422">
    <property type="entry name" value="PyrdxlP-dep_Trfase_small"/>
</dbReference>
<evidence type="ECO:0000256" key="2">
    <source>
        <dbReference type="ARBA" id="ARBA00003120"/>
    </source>
</evidence>
<evidence type="ECO:0000256" key="3">
    <source>
        <dbReference type="ARBA" id="ARBA00006490"/>
    </source>
</evidence>
<evidence type="ECO:0000256" key="1">
    <source>
        <dbReference type="ARBA" id="ARBA00001933"/>
    </source>
</evidence>
<keyword evidence="8" id="KW-0408">Iron</keyword>
<dbReference type="GO" id="GO:0051536">
    <property type="term" value="F:iron-sulfur cluster binding"/>
    <property type="evidence" value="ECO:0007669"/>
    <property type="project" value="UniProtKB-KW"/>
</dbReference>
<evidence type="ECO:0000313" key="12">
    <source>
        <dbReference type="EMBL" id="MDQ2088659.1"/>
    </source>
</evidence>
<comment type="similarity">
    <text evidence="3">Belongs to the class-V pyridoxal-phosphate-dependent aminotransferase family. NifS/IscS subfamily.</text>
</comment>
<evidence type="ECO:0000256" key="4">
    <source>
        <dbReference type="ARBA" id="ARBA00013558"/>
    </source>
</evidence>
<dbReference type="GO" id="GO:0031071">
    <property type="term" value="F:cysteine desulfurase activity"/>
    <property type="evidence" value="ECO:0007669"/>
    <property type="project" value="UniProtKB-EC"/>
</dbReference>
<comment type="caution">
    <text evidence="12">The sequence shown here is derived from an EMBL/GenBank/DDBJ whole genome shotgun (WGS) entry which is preliminary data.</text>
</comment>
<dbReference type="RefSeq" id="WP_306733924.1">
    <property type="nucleotide sequence ID" value="NZ_JANHAX010000001.1"/>
</dbReference>
<evidence type="ECO:0000256" key="10">
    <source>
        <dbReference type="ARBA" id="ARBA00050776"/>
    </source>
</evidence>
<keyword evidence="7" id="KW-0663">Pyridoxal phosphate</keyword>
<evidence type="ECO:0000256" key="8">
    <source>
        <dbReference type="ARBA" id="ARBA00023004"/>
    </source>
</evidence>
<evidence type="ECO:0000256" key="6">
    <source>
        <dbReference type="ARBA" id="ARBA00022723"/>
    </source>
</evidence>
<evidence type="ECO:0000256" key="5">
    <source>
        <dbReference type="ARBA" id="ARBA00022679"/>
    </source>
</evidence>
<reference evidence="12" key="1">
    <citation type="submission" date="2022-07" db="EMBL/GenBank/DDBJ databases">
        <authorList>
            <person name="Otstavnykh N."/>
            <person name="Isaeva M."/>
            <person name="Bystritskaya E."/>
        </authorList>
    </citation>
    <scope>NUCLEOTIDE SEQUENCE</scope>
    <source>
        <strain evidence="12">KCTC 52189</strain>
    </source>
</reference>
<gene>
    <name evidence="12" type="ORF">NO357_01925</name>
</gene>
<dbReference type="AlphaFoldDB" id="A0AAE3W9F7"/>
<keyword evidence="13" id="KW-1185">Reference proteome</keyword>
<dbReference type="Gene3D" id="3.40.640.10">
    <property type="entry name" value="Type I PLP-dependent aspartate aminotransferase-like (Major domain)"/>
    <property type="match status" value="1"/>
</dbReference>
<dbReference type="InterPro" id="IPR016454">
    <property type="entry name" value="Cysteine_dSase"/>
</dbReference>
<keyword evidence="5" id="KW-0808">Transferase</keyword>
<dbReference type="Gene3D" id="1.10.260.50">
    <property type="match status" value="1"/>
</dbReference>
<evidence type="ECO:0000256" key="9">
    <source>
        <dbReference type="ARBA" id="ARBA00023014"/>
    </source>
</evidence>
<dbReference type="InterPro" id="IPR015424">
    <property type="entry name" value="PyrdxlP-dep_Trfase"/>
</dbReference>
<comment type="cofactor">
    <cofactor evidence="1">
        <name>pyridoxal 5'-phosphate</name>
        <dbReference type="ChEBI" id="CHEBI:597326"/>
    </cofactor>
</comment>
<proteinExistence type="inferred from homology"/>
<reference evidence="12" key="2">
    <citation type="submission" date="2023-02" db="EMBL/GenBank/DDBJ databases">
        <title>'Rhodoalgimonas zhirmunskyi' gen. nov., isolated from a red alga.</title>
        <authorList>
            <person name="Nedashkovskaya O.I."/>
            <person name="Otstavnykh N.Y."/>
            <person name="Bystritskaya E.P."/>
            <person name="Balabanova L.A."/>
            <person name="Isaeva M.P."/>
        </authorList>
    </citation>
    <scope>NUCLEOTIDE SEQUENCE</scope>
    <source>
        <strain evidence="12">KCTC 52189</strain>
    </source>
</reference>
<dbReference type="GO" id="GO:0046872">
    <property type="term" value="F:metal ion binding"/>
    <property type="evidence" value="ECO:0007669"/>
    <property type="project" value="UniProtKB-KW"/>
</dbReference>
<dbReference type="Proteomes" id="UP001226762">
    <property type="component" value="Unassembled WGS sequence"/>
</dbReference>
<comment type="function">
    <text evidence="2">Catalyzes the removal of elemental sulfur atoms from cysteine to produce alanine. Seems to participate in the biosynthesis of the nitrogenase metalloclusters by providing the inorganic sulfur required for the Fe-S core formation.</text>
</comment>